<dbReference type="InterPro" id="IPR008927">
    <property type="entry name" value="6-PGluconate_DH-like_C_sf"/>
</dbReference>
<sequence>MMKKEILIFGAGALSLGFLGPELSKDYQITFIDREYKSDFLAYLKRENQYRLNISFPQVKVTEVDNVTGLNLDNPEQKALLIDKISKVPIIFTAVGSSHLESVASILAKGIRERKSKDSLFILCSENGWNIEALMESYLKEYISDLSSSVKIGNPIMGRMCRCEENIKKEGVYQSVADDFNWAVIAEPWYGIPLVESIAKDKVFFGRAFQAKGEREFSALKRMKFLLHNGTHAFLSHLGYLKGYSHFYQLSEEKELLRLAHKMINDEIIKALLSYYGDVLDESEVNNYAINILRRILCPVFKDSIERGIRGSLEKLKPEERLISGAKFIISSGYLPEVYSMMIAAAIEINKKEGRLKGSLERILSDYCQLKGDKDKRIIELVKKNLRVNYPFLYQ</sequence>
<keyword evidence="1" id="KW-0560">Oxidoreductase</keyword>
<dbReference type="InterPro" id="IPR013328">
    <property type="entry name" value="6PGD_dom2"/>
</dbReference>
<organism evidence="5">
    <name type="scientific">Aerophobetes bacterium</name>
    <dbReference type="NCBI Taxonomy" id="2030807"/>
    <lineage>
        <taxon>Bacteria</taxon>
        <taxon>Candidatus Aerophobota</taxon>
    </lineage>
</organism>
<dbReference type="Proteomes" id="UP000885667">
    <property type="component" value="Unassembled WGS sequence"/>
</dbReference>
<dbReference type="Pfam" id="PF08125">
    <property type="entry name" value="Mannitol_dh_C"/>
    <property type="match status" value="1"/>
</dbReference>
<dbReference type="GO" id="GO:0005829">
    <property type="term" value="C:cytosol"/>
    <property type="evidence" value="ECO:0007669"/>
    <property type="project" value="TreeGrafter"/>
</dbReference>
<dbReference type="EMBL" id="DRFT01000118">
    <property type="protein sequence ID" value="HDZ49915.1"/>
    <property type="molecule type" value="Genomic_DNA"/>
</dbReference>
<dbReference type="PANTHER" id="PTHR30524:SF0">
    <property type="entry name" value="ALTRONATE OXIDOREDUCTASE-RELATED"/>
    <property type="match status" value="1"/>
</dbReference>
<evidence type="ECO:0000256" key="2">
    <source>
        <dbReference type="ARBA" id="ARBA00023027"/>
    </source>
</evidence>
<dbReference type="GO" id="GO:0019592">
    <property type="term" value="P:mannitol catabolic process"/>
    <property type="evidence" value="ECO:0007669"/>
    <property type="project" value="TreeGrafter"/>
</dbReference>
<dbReference type="AlphaFoldDB" id="A0A7C1MB54"/>
<dbReference type="Gene3D" id="1.10.1040.10">
    <property type="entry name" value="N-(1-d-carboxylethyl)-l-norvaline Dehydrogenase, domain 2"/>
    <property type="match status" value="1"/>
</dbReference>
<feature type="domain" description="Mannitol dehydrogenase C-terminal" evidence="4">
    <location>
        <begin position="221"/>
        <end position="352"/>
    </location>
</feature>
<keyword evidence="2" id="KW-0520">NAD</keyword>
<dbReference type="PANTHER" id="PTHR30524">
    <property type="entry name" value="MANNITOL-1-PHOSPHATE 5-DEHYDROGENASE"/>
    <property type="match status" value="1"/>
</dbReference>
<dbReference type="InterPro" id="IPR013131">
    <property type="entry name" value="Mannitol_DH_N"/>
</dbReference>
<protein>
    <submittedName>
        <fullName evidence="5">Uncharacterized protein</fullName>
    </submittedName>
</protein>
<name>A0A7C1MB54_UNCAE</name>
<reference evidence="5" key="1">
    <citation type="journal article" date="2020" name="mSystems">
        <title>Genome- and Community-Level Interaction Insights into Carbon Utilization and Element Cycling Functions of Hydrothermarchaeota in Hydrothermal Sediment.</title>
        <authorList>
            <person name="Zhou Z."/>
            <person name="Liu Y."/>
            <person name="Xu W."/>
            <person name="Pan J."/>
            <person name="Luo Z.H."/>
            <person name="Li M."/>
        </authorList>
    </citation>
    <scope>NUCLEOTIDE SEQUENCE [LARGE SCALE GENOMIC DNA]</scope>
    <source>
        <strain evidence="5">HyVt-329</strain>
    </source>
</reference>
<evidence type="ECO:0000256" key="1">
    <source>
        <dbReference type="ARBA" id="ARBA00023002"/>
    </source>
</evidence>
<evidence type="ECO:0000259" key="4">
    <source>
        <dbReference type="Pfam" id="PF08125"/>
    </source>
</evidence>
<comment type="caution">
    <text evidence="5">The sequence shown here is derived from an EMBL/GenBank/DDBJ whole genome shotgun (WGS) entry which is preliminary data.</text>
</comment>
<dbReference type="Pfam" id="PF01232">
    <property type="entry name" value="Mannitol_dh"/>
    <property type="match status" value="1"/>
</dbReference>
<evidence type="ECO:0000313" key="5">
    <source>
        <dbReference type="EMBL" id="HDZ49915.1"/>
    </source>
</evidence>
<dbReference type="SUPFAM" id="SSF48179">
    <property type="entry name" value="6-phosphogluconate dehydrogenase C-terminal domain-like"/>
    <property type="match status" value="1"/>
</dbReference>
<evidence type="ECO:0000259" key="3">
    <source>
        <dbReference type="Pfam" id="PF01232"/>
    </source>
</evidence>
<accession>A0A7C1MB54</accession>
<feature type="domain" description="Mannitol dehydrogenase N-terminal" evidence="3">
    <location>
        <begin position="5"/>
        <end position="138"/>
    </location>
</feature>
<dbReference type="InterPro" id="IPR013118">
    <property type="entry name" value="Mannitol_DH_C"/>
</dbReference>
<proteinExistence type="predicted"/>
<dbReference type="GO" id="GO:0008926">
    <property type="term" value="F:mannitol-1-phosphate 5-dehydrogenase activity"/>
    <property type="evidence" value="ECO:0007669"/>
    <property type="project" value="TreeGrafter"/>
</dbReference>
<dbReference type="Gene3D" id="3.40.50.720">
    <property type="entry name" value="NAD(P)-binding Rossmann-like Domain"/>
    <property type="match status" value="1"/>
</dbReference>
<gene>
    <name evidence="5" type="ORF">ENH69_01690</name>
</gene>